<gene>
    <name evidence="1" type="ORF">DSO57_1025796</name>
</gene>
<accession>A0ACC2SRF4</accession>
<evidence type="ECO:0000313" key="2">
    <source>
        <dbReference type="Proteomes" id="UP001165960"/>
    </source>
</evidence>
<sequence length="192" mass="22429">MQGLTVAGSGWVSWNTSITLPAACFWSVIDDYTHWHLERATVFKNLAIVQRPVEDVGIGLASKWGYMWSKPTNISHPLSCYTGEKCEINGVWDSTGYRVNYTKQSHNEKSLLQLRQIGVRIERMQNSVSFVFRFYGPSEYHLEFQQEYWASLLARKWYSFETQQYLKYPLYDNGIPVGLIHHKKGPKFEEEY</sequence>
<reference evidence="1" key="1">
    <citation type="submission" date="2022-04" db="EMBL/GenBank/DDBJ databases">
        <title>Genome of the entomopathogenic fungus Entomophthora muscae.</title>
        <authorList>
            <person name="Elya C."/>
            <person name="Lovett B.R."/>
            <person name="Lee E."/>
            <person name="Macias A.M."/>
            <person name="Hajek A.E."/>
            <person name="De Bivort B.L."/>
            <person name="Kasson M.T."/>
            <person name="De Fine Licht H.H."/>
            <person name="Stajich J.E."/>
        </authorList>
    </citation>
    <scope>NUCLEOTIDE SEQUENCE</scope>
    <source>
        <strain evidence="1">Berkeley</strain>
    </source>
</reference>
<keyword evidence="2" id="KW-1185">Reference proteome</keyword>
<comment type="caution">
    <text evidence="1">The sequence shown here is derived from an EMBL/GenBank/DDBJ whole genome shotgun (WGS) entry which is preliminary data.</text>
</comment>
<evidence type="ECO:0000313" key="1">
    <source>
        <dbReference type="EMBL" id="KAJ9064858.1"/>
    </source>
</evidence>
<dbReference type="EMBL" id="QTSX02004407">
    <property type="protein sequence ID" value="KAJ9064858.1"/>
    <property type="molecule type" value="Genomic_DNA"/>
</dbReference>
<proteinExistence type="predicted"/>
<dbReference type="Proteomes" id="UP001165960">
    <property type="component" value="Unassembled WGS sequence"/>
</dbReference>
<protein>
    <submittedName>
        <fullName evidence="1">Uncharacterized protein</fullName>
    </submittedName>
</protein>
<name>A0ACC2SRF4_9FUNG</name>
<organism evidence="1 2">
    <name type="scientific">Entomophthora muscae</name>
    <dbReference type="NCBI Taxonomy" id="34485"/>
    <lineage>
        <taxon>Eukaryota</taxon>
        <taxon>Fungi</taxon>
        <taxon>Fungi incertae sedis</taxon>
        <taxon>Zoopagomycota</taxon>
        <taxon>Entomophthoromycotina</taxon>
        <taxon>Entomophthoromycetes</taxon>
        <taxon>Entomophthorales</taxon>
        <taxon>Entomophthoraceae</taxon>
        <taxon>Entomophthora</taxon>
    </lineage>
</organism>